<dbReference type="InterPro" id="IPR019060">
    <property type="entry name" value="DUF2382"/>
</dbReference>
<sequence>MTNLKDDLNEEYLEKLKRGETIVIPLHEERVTVRKEKKVVEELVIRREKYIEMQTIRVPVRKEIITVDDSKLNFDNIEQ</sequence>
<dbReference type="Proteomes" id="UP001638015">
    <property type="component" value="Unassembled WGS sequence"/>
</dbReference>
<dbReference type="EMBL" id="JBGMEH010000003">
    <property type="protein sequence ID" value="MFO3715998.1"/>
    <property type="molecule type" value="Genomic_DNA"/>
</dbReference>
<evidence type="ECO:0000313" key="2">
    <source>
        <dbReference type="EMBL" id="MFO3715998.1"/>
    </source>
</evidence>
<name>A0ABW9MVX8_9FIRM</name>
<protein>
    <submittedName>
        <fullName evidence="2">DUF2382 domain-containing protein</fullName>
    </submittedName>
</protein>
<dbReference type="Pfam" id="PF09557">
    <property type="entry name" value="DUF2382"/>
    <property type="match status" value="1"/>
</dbReference>
<evidence type="ECO:0000313" key="3">
    <source>
        <dbReference type="Proteomes" id="UP001638015"/>
    </source>
</evidence>
<gene>
    <name evidence="2" type="ORF">ACCQ40_04235</name>
</gene>
<evidence type="ECO:0000259" key="1">
    <source>
        <dbReference type="Pfam" id="PF09557"/>
    </source>
</evidence>
<accession>A0ABW9MVX8</accession>
<reference evidence="2 3" key="1">
    <citation type="journal article" date="2025" name="Anaerobe">
        <title>Description of Anaerococcus kampingiae sp. nov., Anaerococcus groningensis sp. nov., Anaerococcus martiniensis sp. nov., and Anaerococcus cruorum sp. nov., isolated from human clinical specimens.</title>
        <authorList>
            <person name="Boiten K.E."/>
            <person name="Meijer J."/>
            <person name="van Wezel E.M."/>
            <person name="Veloo A.C.M."/>
        </authorList>
    </citation>
    <scope>NUCLEOTIDE SEQUENCE [LARGE SCALE GENOMIC DNA]</scope>
    <source>
        <strain evidence="2 3">ENR1039</strain>
    </source>
</reference>
<feature type="domain" description="DUF2382" evidence="1">
    <location>
        <begin position="14"/>
        <end position="67"/>
    </location>
</feature>
<proteinExistence type="predicted"/>
<keyword evidence="3" id="KW-1185">Reference proteome</keyword>
<dbReference type="RefSeq" id="WP_394011879.1">
    <property type="nucleotide sequence ID" value="NZ_JBGMEH010000003.1"/>
</dbReference>
<comment type="caution">
    <text evidence="2">The sequence shown here is derived from an EMBL/GenBank/DDBJ whole genome shotgun (WGS) entry which is preliminary data.</text>
</comment>
<organism evidence="2 3">
    <name type="scientific">Anaerococcus cruorum</name>
    <dbReference type="NCBI Taxonomy" id="3115617"/>
    <lineage>
        <taxon>Bacteria</taxon>
        <taxon>Bacillati</taxon>
        <taxon>Bacillota</taxon>
        <taxon>Tissierellia</taxon>
        <taxon>Tissierellales</taxon>
        <taxon>Peptoniphilaceae</taxon>
        <taxon>Anaerococcus</taxon>
    </lineage>
</organism>